<protein>
    <submittedName>
        <fullName evidence="2">Uncharacterized protein</fullName>
    </submittedName>
</protein>
<organism evidence="2 3">
    <name type="scientific">Leptotrichia trevisanii</name>
    <dbReference type="NCBI Taxonomy" id="109328"/>
    <lineage>
        <taxon>Bacteria</taxon>
        <taxon>Fusobacteriati</taxon>
        <taxon>Fusobacteriota</taxon>
        <taxon>Fusobacteriia</taxon>
        <taxon>Fusobacteriales</taxon>
        <taxon>Leptotrichiaceae</taxon>
        <taxon>Leptotrichia</taxon>
    </lineage>
</organism>
<accession>A0A510KLH9</accession>
<dbReference type="RefSeq" id="WP_146996902.1">
    <property type="nucleotide sequence ID" value="NZ_AP019840.1"/>
</dbReference>
<evidence type="ECO:0000313" key="3">
    <source>
        <dbReference type="Proteomes" id="UP000321378"/>
    </source>
</evidence>
<sequence length="111" mass="13099">MYINLSGNYYIKSQSRCFVIGCKQKNKKGEVQFVAKWYFVSLRAGLRAWIDEKLIMSKAKSFQELKNDIRALNDEMEIIIEKINKGISDDKNRSDETMEILSEFEEEEEME</sequence>
<evidence type="ECO:0000313" key="2">
    <source>
        <dbReference type="EMBL" id="BBM52552.1"/>
    </source>
</evidence>
<proteinExistence type="predicted"/>
<reference evidence="2 3" key="1">
    <citation type="submission" date="2019-07" db="EMBL/GenBank/DDBJ databases">
        <title>Complete Genome Sequence of Leptotrichia trevisanii Strain JMUB3935.</title>
        <authorList>
            <person name="Watanabe S."/>
            <person name="Cui L."/>
        </authorList>
    </citation>
    <scope>NUCLEOTIDE SEQUENCE [LARGE SCALE GENOMIC DNA]</scope>
    <source>
        <strain evidence="2 3">JMUB3935</strain>
    </source>
</reference>
<name>A0A510KLH9_9FUSO</name>
<dbReference type="EMBL" id="AP019840">
    <property type="protein sequence ID" value="BBM52552.1"/>
    <property type="molecule type" value="Genomic_DNA"/>
</dbReference>
<feature type="coiled-coil region" evidence="1">
    <location>
        <begin position="55"/>
        <end position="82"/>
    </location>
</feature>
<keyword evidence="1" id="KW-0175">Coiled coil</keyword>
<dbReference type="Proteomes" id="UP000321378">
    <property type="component" value="Chromosome"/>
</dbReference>
<dbReference type="AlphaFoldDB" id="A0A510KLH9"/>
<evidence type="ECO:0000256" key="1">
    <source>
        <dbReference type="SAM" id="Coils"/>
    </source>
</evidence>
<gene>
    <name evidence="2" type="ORF">JMUB3935_1531</name>
</gene>